<comment type="caution">
    <text evidence="1">The sequence shown here is derived from an EMBL/GenBank/DDBJ whole genome shotgun (WGS) entry which is preliminary data.</text>
</comment>
<protein>
    <submittedName>
        <fullName evidence="1">Uncharacterized protein</fullName>
    </submittedName>
</protein>
<accession>A0ACC0K012</accession>
<proteinExistence type="predicted"/>
<sequence>MSQNSEGFLMQLHDTIDGALDDVARNNFSNLESNSKRVAYLCSLPAIRNYELGAVVKCQEFPRKDVEKARRLKEGGNGAVQKGEWGKALKMYSDSMVKSYPSSFANRSAALNHVGLHEEALTDIRRCLALGYPRHLRYKVTERRARCLLVLKRNQEAIAAFQDTIVALDDAANLAKDKKQKMVADAKLMLEMLNRGLVLAGKPKDPEPTIKAPPHPKLTGKRNANYPAISDAVQIDYSESQGRYATATRDVKAGELLVVERPHSGVLLGEHSTTHCQHCLMKCAIPLACPNCPNVVFCSDNCLDVAQKSYHSYECHILPLIWKSGCSITCHLALRMMTQNNKEYFHNVAKDIDTKPTGVYKSDDYRNIYHLVSHEEERTKQDLLHRSEMTSFLVKLLELSGYFSGIPRKSPLEAEDIKTLGVDDIYKDDVAVIGGLILKNLQVLQFNAHEVFELQCPKPQVGENVIKHVGKSVFVAGAVFPSLALFNHSCDPSVVRYFSGRHVVVRAVKNIKKGEEVAENYGPIFTTVEKAKRLAQLKEQYWFECSCTPCQQNWPLCDSDRPCPNVVAVPYDAKEFMIQYMLERLGKAAMEEGKYGEAMKKFIEVLKLYDTTLVPPYRSYYNCVQDLRRCMLAHGNYSL</sequence>
<reference evidence="1 2" key="1">
    <citation type="journal article" date="2022" name="Genome Biol. Evol.">
        <title>The Spruce Budworm Genome: Reconstructing the Evolutionary History of Antifreeze Proteins.</title>
        <authorList>
            <person name="Beliveau C."/>
            <person name="Gagne P."/>
            <person name="Picq S."/>
            <person name="Vernygora O."/>
            <person name="Keeling C.I."/>
            <person name="Pinkney K."/>
            <person name="Doucet D."/>
            <person name="Wen F."/>
            <person name="Johnston J.S."/>
            <person name="Maaroufi H."/>
            <person name="Boyle B."/>
            <person name="Laroche J."/>
            <person name="Dewar K."/>
            <person name="Juretic N."/>
            <person name="Blackburn G."/>
            <person name="Nisole A."/>
            <person name="Brunet B."/>
            <person name="Brandao M."/>
            <person name="Lumley L."/>
            <person name="Duan J."/>
            <person name="Quan G."/>
            <person name="Lucarotti C.J."/>
            <person name="Roe A.D."/>
            <person name="Sperling F.A.H."/>
            <person name="Levesque R.C."/>
            <person name="Cusson M."/>
        </authorList>
    </citation>
    <scope>NUCLEOTIDE SEQUENCE [LARGE SCALE GENOMIC DNA]</scope>
    <source>
        <strain evidence="1">Glfc:IPQL:Cfum</strain>
    </source>
</reference>
<dbReference type="EMBL" id="CM046131">
    <property type="protein sequence ID" value="KAI8429548.1"/>
    <property type="molecule type" value="Genomic_DNA"/>
</dbReference>
<organism evidence="1 2">
    <name type="scientific">Choristoneura fumiferana</name>
    <name type="common">Spruce budworm moth</name>
    <name type="synonym">Archips fumiferana</name>
    <dbReference type="NCBI Taxonomy" id="7141"/>
    <lineage>
        <taxon>Eukaryota</taxon>
        <taxon>Metazoa</taxon>
        <taxon>Ecdysozoa</taxon>
        <taxon>Arthropoda</taxon>
        <taxon>Hexapoda</taxon>
        <taxon>Insecta</taxon>
        <taxon>Pterygota</taxon>
        <taxon>Neoptera</taxon>
        <taxon>Endopterygota</taxon>
        <taxon>Lepidoptera</taxon>
        <taxon>Glossata</taxon>
        <taxon>Ditrysia</taxon>
        <taxon>Tortricoidea</taxon>
        <taxon>Tortricidae</taxon>
        <taxon>Tortricinae</taxon>
        <taxon>Choristoneura</taxon>
    </lineage>
</organism>
<keyword evidence="2" id="KW-1185">Reference proteome</keyword>
<gene>
    <name evidence="1" type="ORF">MSG28_000178</name>
</gene>
<dbReference type="Proteomes" id="UP001064048">
    <property type="component" value="Chromosome Z"/>
</dbReference>
<name>A0ACC0K012_CHOFU</name>
<evidence type="ECO:0000313" key="1">
    <source>
        <dbReference type="EMBL" id="KAI8429548.1"/>
    </source>
</evidence>
<evidence type="ECO:0000313" key="2">
    <source>
        <dbReference type="Proteomes" id="UP001064048"/>
    </source>
</evidence>
<feature type="non-terminal residue" evidence="1">
    <location>
        <position position="639"/>
    </location>
</feature>